<accession>C7ZQ42</accession>
<gene>
    <name evidence="2" type="ORF">NECHADRAFT_82299</name>
</gene>
<proteinExistence type="predicted"/>
<feature type="domain" description="Heterokaryon incompatibility" evidence="1">
    <location>
        <begin position="209"/>
        <end position="360"/>
    </location>
</feature>
<dbReference type="Pfam" id="PF06985">
    <property type="entry name" value="HET"/>
    <property type="match status" value="1"/>
</dbReference>
<dbReference type="AlphaFoldDB" id="C7ZQ42"/>
<dbReference type="VEuPathDB" id="FungiDB:NECHADRAFT_82299"/>
<protein>
    <recommendedName>
        <fullName evidence="1">Heterokaryon incompatibility domain-containing protein</fullName>
    </recommendedName>
</protein>
<dbReference type="HOGENOM" id="CLU_003953_4_2_1"/>
<dbReference type="OMA" id="HICEHTH"/>
<dbReference type="InParanoid" id="C7ZQ42"/>
<dbReference type="RefSeq" id="XP_003039576.1">
    <property type="nucleotide sequence ID" value="XM_003039530.1"/>
</dbReference>
<keyword evidence="3" id="KW-1185">Reference proteome</keyword>
<reference evidence="2 3" key="1">
    <citation type="journal article" date="2009" name="PLoS Genet.">
        <title>The genome of Nectria haematococca: contribution of supernumerary chromosomes to gene expansion.</title>
        <authorList>
            <person name="Coleman J.J."/>
            <person name="Rounsley S.D."/>
            <person name="Rodriguez-Carres M."/>
            <person name="Kuo A."/>
            <person name="Wasmann C.C."/>
            <person name="Grimwood J."/>
            <person name="Schmutz J."/>
            <person name="Taga M."/>
            <person name="White G.J."/>
            <person name="Zhou S."/>
            <person name="Schwartz D.C."/>
            <person name="Freitag M."/>
            <person name="Ma L.J."/>
            <person name="Danchin E.G."/>
            <person name="Henrissat B."/>
            <person name="Coutinho P.M."/>
            <person name="Nelson D.R."/>
            <person name="Straney D."/>
            <person name="Napoli C.A."/>
            <person name="Barker B.M."/>
            <person name="Gribskov M."/>
            <person name="Rep M."/>
            <person name="Kroken S."/>
            <person name="Molnar I."/>
            <person name="Rensing C."/>
            <person name="Kennell J.C."/>
            <person name="Zamora J."/>
            <person name="Farman M.L."/>
            <person name="Selker E.U."/>
            <person name="Salamov A."/>
            <person name="Shapiro H."/>
            <person name="Pangilinan J."/>
            <person name="Lindquist E."/>
            <person name="Lamers C."/>
            <person name="Grigoriev I.V."/>
            <person name="Geiser D.M."/>
            <person name="Covert S.F."/>
            <person name="Temporini E."/>
            <person name="Vanetten H.D."/>
        </authorList>
    </citation>
    <scope>NUCLEOTIDE SEQUENCE [LARGE SCALE GENOMIC DNA]</scope>
    <source>
        <strain evidence="3">ATCC MYA-4622 / CBS 123669 / FGSC 9596 / NRRL 45880 / 77-13-4</strain>
    </source>
</reference>
<dbReference type="Proteomes" id="UP000005206">
    <property type="component" value="Chromosome 7"/>
</dbReference>
<dbReference type="PANTHER" id="PTHR33112">
    <property type="entry name" value="DOMAIN PROTEIN, PUTATIVE-RELATED"/>
    <property type="match status" value="1"/>
</dbReference>
<dbReference type="KEGG" id="nhe:NECHADRAFT_82299"/>
<dbReference type="GeneID" id="9667106"/>
<evidence type="ECO:0000313" key="2">
    <source>
        <dbReference type="EMBL" id="EEU33863.1"/>
    </source>
</evidence>
<dbReference type="OrthoDB" id="5135333at2759"/>
<evidence type="ECO:0000259" key="1">
    <source>
        <dbReference type="Pfam" id="PF06985"/>
    </source>
</evidence>
<name>C7ZQ42_FUSV7</name>
<evidence type="ECO:0000313" key="3">
    <source>
        <dbReference type="Proteomes" id="UP000005206"/>
    </source>
</evidence>
<sequence length="747" mass="85134">MTQETLDLFLLKPLCITCQRIDFSRLCRQARLEQYRPSLGTVQDVLARFESRQCFLCTLIARAIMRRSGGRDLQGLQCYIGTDCYAKLPGHLGEVINFNKLSVCVVNQSTYFPRTVLVLQPCSDPVPHASNTQDFTPEPTYPMQPSGRLMTPYYQPHLLRQWMSCCRERHGNACHMPAWRSTEDDKSPQLRFVDTEQFCIVDGPEDCQYSALSYVWGSTAHNRLTNTRRTVQWLRSPGCLLLHDVVPKTIFDAIKVARSIGFKYLWIDSLCIIQDDDDDKRRQLSYMDCVYANAYCTIAAVSALHADMGIAGVRESLMRHPQQAMVPVSSSLHLIRSTHLYTGTAYEKSTWKRRAWTMQESLLSRRLIMFTDDEVFWRCQKATWCESLALELCSAQGIEPRITSYQSFGCYDLMEIGPSQAFRAEYAYRVISQYAKRSITNQSDSLKAIQGYLHRLYMKHTLAQSSWGHLLFLRFEESLAWTGGDCARRVAKECVYNRDGSSHHVRFPSWSWLGWDFEHAGLGKLFNLPTATDMVMPELEFYKLDIYGRVRAQMPRNLFAPYVKPLDTSALDEELARGWKHSTSINEDDFSSVDFHDSGRLLFWTSSTTLRLNKVLQGRDLGYGWEMTDQHGRKVGGMSEYALPSSTNEGDHCLIVVSRVHEEMRAEKVLPKLHVLVIEWDDIEQRVAHRIGAGSVDEAAWQFRNIGVAISSSRTKGAILVAASGLGDCDVVGVKCTLIRSLMMTGD</sequence>
<dbReference type="InterPro" id="IPR010730">
    <property type="entry name" value="HET"/>
</dbReference>
<organism evidence="2 3">
    <name type="scientific">Fusarium vanettenii (strain ATCC MYA-4622 / CBS 123669 / FGSC 9596 / NRRL 45880 / 77-13-4)</name>
    <name type="common">Fusarium solani subsp. pisi</name>
    <dbReference type="NCBI Taxonomy" id="660122"/>
    <lineage>
        <taxon>Eukaryota</taxon>
        <taxon>Fungi</taxon>
        <taxon>Dikarya</taxon>
        <taxon>Ascomycota</taxon>
        <taxon>Pezizomycotina</taxon>
        <taxon>Sordariomycetes</taxon>
        <taxon>Hypocreomycetidae</taxon>
        <taxon>Hypocreales</taxon>
        <taxon>Nectriaceae</taxon>
        <taxon>Fusarium</taxon>
        <taxon>Fusarium solani species complex</taxon>
        <taxon>Fusarium vanettenii</taxon>
    </lineage>
</organism>
<dbReference type="PANTHER" id="PTHR33112:SF12">
    <property type="entry name" value="HETEROKARYON INCOMPATIBILITY DOMAIN-CONTAINING PROTEIN"/>
    <property type="match status" value="1"/>
</dbReference>
<dbReference type="EMBL" id="GG698982">
    <property type="protein sequence ID" value="EEU33863.1"/>
    <property type="molecule type" value="Genomic_DNA"/>
</dbReference>